<feature type="region of interest" description="Disordered" evidence="3">
    <location>
        <begin position="788"/>
        <end position="810"/>
    </location>
</feature>
<evidence type="ECO:0000313" key="6">
    <source>
        <dbReference type="Proteomes" id="UP000243217"/>
    </source>
</evidence>
<dbReference type="InterPro" id="IPR015943">
    <property type="entry name" value="WD40/YVTN_repeat-like_dom_sf"/>
</dbReference>
<proteinExistence type="predicted"/>
<dbReference type="PANTHER" id="PTHR44324">
    <property type="entry name" value="WD40 REPEAT DOMAIN 95"/>
    <property type="match status" value="1"/>
</dbReference>
<dbReference type="Proteomes" id="UP000243217">
    <property type="component" value="Unassembled WGS sequence"/>
</dbReference>
<dbReference type="PROSITE" id="PS50222">
    <property type="entry name" value="EF_HAND_2"/>
    <property type="match status" value="1"/>
</dbReference>
<feature type="domain" description="EF-hand" evidence="4">
    <location>
        <begin position="45"/>
        <end position="80"/>
    </location>
</feature>
<dbReference type="SMART" id="SM00320">
    <property type="entry name" value="WD40"/>
    <property type="match status" value="5"/>
</dbReference>
<feature type="region of interest" description="Disordered" evidence="3">
    <location>
        <begin position="951"/>
        <end position="975"/>
    </location>
</feature>
<keyword evidence="1" id="KW-0677">Repeat</keyword>
<evidence type="ECO:0000313" key="5">
    <source>
        <dbReference type="EMBL" id="OQR88254.1"/>
    </source>
</evidence>
<dbReference type="InterPro" id="IPR011992">
    <property type="entry name" value="EF-hand-dom_pair"/>
</dbReference>
<feature type="compositionally biased region" description="Polar residues" evidence="3">
    <location>
        <begin position="788"/>
        <end position="805"/>
    </location>
</feature>
<dbReference type="InterPro" id="IPR036322">
    <property type="entry name" value="WD40_repeat_dom_sf"/>
</dbReference>
<dbReference type="PROSITE" id="PS00018">
    <property type="entry name" value="EF_HAND_1"/>
    <property type="match status" value="1"/>
</dbReference>
<dbReference type="PANTHER" id="PTHR44324:SF4">
    <property type="entry name" value="WD40 REPEAT DOMAIN 95"/>
    <property type="match status" value="1"/>
</dbReference>
<dbReference type="Gene3D" id="1.10.238.10">
    <property type="entry name" value="EF-hand"/>
    <property type="match status" value="1"/>
</dbReference>
<organism evidence="5 6">
    <name type="scientific">Thraustotheca clavata</name>
    <dbReference type="NCBI Taxonomy" id="74557"/>
    <lineage>
        <taxon>Eukaryota</taxon>
        <taxon>Sar</taxon>
        <taxon>Stramenopiles</taxon>
        <taxon>Oomycota</taxon>
        <taxon>Saprolegniomycetes</taxon>
        <taxon>Saprolegniales</taxon>
        <taxon>Achlyaceae</taxon>
        <taxon>Thraustotheca</taxon>
    </lineage>
</organism>
<dbReference type="InterPro" id="IPR001680">
    <property type="entry name" value="WD40_rpt"/>
</dbReference>
<evidence type="ECO:0000256" key="2">
    <source>
        <dbReference type="ARBA" id="ARBA00022837"/>
    </source>
</evidence>
<gene>
    <name evidence="5" type="ORF">THRCLA_10387</name>
</gene>
<name>A0A1V9YR59_9STRA</name>
<dbReference type="OrthoDB" id="96964at2759"/>
<protein>
    <recommendedName>
        <fullName evidence="4">EF-hand domain-containing protein</fullName>
    </recommendedName>
</protein>
<dbReference type="InterPro" id="IPR018247">
    <property type="entry name" value="EF_Hand_1_Ca_BS"/>
</dbReference>
<dbReference type="GO" id="GO:0005509">
    <property type="term" value="F:calcium ion binding"/>
    <property type="evidence" value="ECO:0007669"/>
    <property type="project" value="InterPro"/>
</dbReference>
<keyword evidence="2" id="KW-0106">Calcium</keyword>
<dbReference type="AlphaFoldDB" id="A0A1V9YR59"/>
<evidence type="ECO:0000256" key="3">
    <source>
        <dbReference type="SAM" id="MobiDB-lite"/>
    </source>
</evidence>
<dbReference type="SUPFAM" id="SSF50978">
    <property type="entry name" value="WD40 repeat-like"/>
    <property type="match status" value="2"/>
</dbReference>
<dbReference type="STRING" id="74557.A0A1V9YR59"/>
<accession>A0A1V9YR59</accession>
<reference evidence="5 6" key="1">
    <citation type="journal article" date="2014" name="Genome Biol. Evol.">
        <title>The secreted proteins of Achlya hypogyna and Thraustotheca clavata identify the ancestral oomycete secretome and reveal gene acquisitions by horizontal gene transfer.</title>
        <authorList>
            <person name="Misner I."/>
            <person name="Blouin N."/>
            <person name="Leonard G."/>
            <person name="Richards T.A."/>
            <person name="Lane C.E."/>
        </authorList>
    </citation>
    <scope>NUCLEOTIDE SEQUENCE [LARGE SCALE GENOMIC DNA]</scope>
    <source>
        <strain evidence="5 6">ATCC 34112</strain>
    </source>
</reference>
<evidence type="ECO:0000256" key="1">
    <source>
        <dbReference type="ARBA" id="ARBA00022737"/>
    </source>
</evidence>
<comment type="caution">
    <text evidence="5">The sequence shown here is derived from an EMBL/GenBank/DDBJ whole genome shotgun (WGS) entry which is preliminary data.</text>
</comment>
<evidence type="ECO:0000259" key="4">
    <source>
        <dbReference type="PROSITE" id="PS50222"/>
    </source>
</evidence>
<sequence>MDIMMTLSTEDVRRLKSKFVRPLTIDEFVFTMIKSLQEQIQNEVEFVIDVIELFETIDVNGDGSLEWDEFAGYIMDAGIAKAEEAISAQSAVKLYTKLNFKGEAANTTQPMVAEHTYIAQLLLLSGRNALSYFEHNADVVHIYTVSYDRDIEPRYASTIRLHTAYQAHKVLAIEEVSTRSILIISSYLQNGCITLWDINRLYGPVPLHRFEAACPHEHLLWVASSQLLLTGASQNHVDVKAHKKGSNKNGNNRKPINPYIAAYDITTYHRLELEIDAKCITTVCLIKRSTRSAVALGSINGIITIHEFIKDQTNIVIEAHEKGVKVIAYSPKYTYLASIGHYSFAEESTMEILIWNVQDGSLQHTLRGHHAAMCTIIPVDSESHLLSSDEMGSCRVWSTSNWDCLQVFDVHTAAMGTLRSQLVIPPTSQADALLLCGGKTIEYFDCTITREREEFIFMSFNATLNLITAATCHRLILWDVVTGKATKVYGLQIIYNERPVCGITAVCTDDRERDDAGQILVVNMVNGNLMKELDPHSQAITSISYAAKAKCVISTAMDSSIHICDENNAHGYYVPFAGAPLSVLLRSIHLEAPPPGINQKPNILGRSRPTSASSDNEEKQFAKVSGNFSNAQGSVDIVNGQVSEAWELIATMAYISGSIGECYLQMWDFYTPHLVGSCVSPRRNCGELTCFEFLTMYPGIVAGFSNGEVFIWGIRNSVAPSQCIFELKHTYKSSAIASIHVVNQPSKGKTSSDLWIYCGDEAGRVTRWSLTREMCHRYLLPKEGISITNEPSVNDQDDSTPPTETTNRHTHTEIPWDTIYRSVKFAKAAQTIQPFAIYHDLQWQASAFIASNSIIPSVAITKLSSIPCLNGAISILTCSMTSKVKAWTSEGDPEGTLDYFATRREPVQVPWTVPVDTVSLHRVKEAQARELCAKVHTLDLAIRDTTHREKPLQSSPNVLLGNKTPLGNPTPKLTPRTCARFKSLSQLVNRKNKLSTEDNLNNVPLDAVLHELSQLNDVTTQRHISVRKKREIKTVEGILEMQRSSSLSSLPSKAPLLKPTLFQSNLKPKLPKLVKQPESQLESVLSYHMKLAHSWQQ</sequence>
<dbReference type="InterPro" id="IPR002048">
    <property type="entry name" value="EF_hand_dom"/>
</dbReference>
<dbReference type="SUPFAM" id="SSF47473">
    <property type="entry name" value="EF-hand"/>
    <property type="match status" value="1"/>
</dbReference>
<feature type="region of interest" description="Disordered" evidence="3">
    <location>
        <begin position="598"/>
        <end position="619"/>
    </location>
</feature>
<dbReference type="Gene3D" id="2.130.10.10">
    <property type="entry name" value="YVTN repeat-like/Quinoprotein amine dehydrogenase"/>
    <property type="match status" value="2"/>
</dbReference>
<dbReference type="EMBL" id="JNBS01003321">
    <property type="protein sequence ID" value="OQR88254.1"/>
    <property type="molecule type" value="Genomic_DNA"/>
</dbReference>
<dbReference type="InterPro" id="IPR051242">
    <property type="entry name" value="WD-EF-hand_domain"/>
</dbReference>
<keyword evidence="6" id="KW-1185">Reference proteome</keyword>